<organism evidence="1">
    <name type="scientific">Arundo donax</name>
    <name type="common">Giant reed</name>
    <name type="synonym">Donax arundinaceus</name>
    <dbReference type="NCBI Taxonomy" id="35708"/>
    <lineage>
        <taxon>Eukaryota</taxon>
        <taxon>Viridiplantae</taxon>
        <taxon>Streptophyta</taxon>
        <taxon>Embryophyta</taxon>
        <taxon>Tracheophyta</taxon>
        <taxon>Spermatophyta</taxon>
        <taxon>Magnoliopsida</taxon>
        <taxon>Liliopsida</taxon>
        <taxon>Poales</taxon>
        <taxon>Poaceae</taxon>
        <taxon>PACMAD clade</taxon>
        <taxon>Arundinoideae</taxon>
        <taxon>Arundineae</taxon>
        <taxon>Arundo</taxon>
    </lineage>
</organism>
<reference evidence="1" key="2">
    <citation type="journal article" date="2015" name="Data Brief">
        <title>Shoot transcriptome of the giant reed, Arundo donax.</title>
        <authorList>
            <person name="Barrero R.A."/>
            <person name="Guerrero F.D."/>
            <person name="Moolhuijzen P."/>
            <person name="Goolsby J.A."/>
            <person name="Tidwell J."/>
            <person name="Bellgard S.E."/>
            <person name="Bellgard M.I."/>
        </authorList>
    </citation>
    <scope>NUCLEOTIDE SEQUENCE</scope>
    <source>
        <tissue evidence="1">Shoot tissue taken approximately 20 cm above the soil surface</tissue>
    </source>
</reference>
<name>A0A0A9API7_ARUDO</name>
<dbReference type="EMBL" id="GBRH01247040">
    <property type="protein sequence ID" value="JAD50855.1"/>
    <property type="molecule type" value="Transcribed_RNA"/>
</dbReference>
<sequence>MLPGLARPGPGGPSS</sequence>
<proteinExistence type="predicted"/>
<evidence type="ECO:0000313" key="1">
    <source>
        <dbReference type="EMBL" id="JAD50855.1"/>
    </source>
</evidence>
<protein>
    <submittedName>
        <fullName evidence="1">Uncharacterized protein</fullName>
    </submittedName>
</protein>
<accession>A0A0A9API7</accession>
<reference evidence="1" key="1">
    <citation type="submission" date="2014-09" db="EMBL/GenBank/DDBJ databases">
        <authorList>
            <person name="Magalhaes I.L.F."/>
            <person name="Oliveira U."/>
            <person name="Santos F.R."/>
            <person name="Vidigal T.H.D.A."/>
            <person name="Brescovit A.D."/>
            <person name="Santos A.J."/>
        </authorList>
    </citation>
    <scope>NUCLEOTIDE SEQUENCE</scope>
    <source>
        <tissue evidence="1">Shoot tissue taken approximately 20 cm above the soil surface</tissue>
    </source>
</reference>